<organism evidence="5">
    <name type="scientific">marine metagenome</name>
    <dbReference type="NCBI Taxonomy" id="408172"/>
    <lineage>
        <taxon>unclassified sequences</taxon>
        <taxon>metagenomes</taxon>
        <taxon>ecological metagenomes</taxon>
    </lineage>
</organism>
<dbReference type="EMBL" id="UINC01021750">
    <property type="protein sequence ID" value="SVA89965.1"/>
    <property type="molecule type" value="Genomic_DNA"/>
</dbReference>
<dbReference type="InterPro" id="IPR029063">
    <property type="entry name" value="SAM-dependent_MTases_sf"/>
</dbReference>
<dbReference type="Pfam" id="PF00145">
    <property type="entry name" value="DNA_methylase"/>
    <property type="match status" value="1"/>
</dbReference>
<evidence type="ECO:0000256" key="2">
    <source>
        <dbReference type="ARBA" id="ARBA00022603"/>
    </source>
</evidence>
<dbReference type="InterPro" id="IPR050390">
    <property type="entry name" value="C5-Methyltransferase"/>
</dbReference>
<dbReference type="InterPro" id="IPR031303">
    <property type="entry name" value="C5_meth_CS"/>
</dbReference>
<keyword evidence="3" id="KW-0808">Transferase</keyword>
<dbReference type="PANTHER" id="PTHR10629">
    <property type="entry name" value="CYTOSINE-SPECIFIC METHYLTRANSFERASE"/>
    <property type="match status" value="1"/>
</dbReference>
<accession>A0A381ZL23</accession>
<dbReference type="PROSITE" id="PS00095">
    <property type="entry name" value="C5_MTASE_2"/>
    <property type="match status" value="1"/>
</dbReference>
<dbReference type="PROSITE" id="PS51679">
    <property type="entry name" value="SAM_MT_C5"/>
    <property type="match status" value="1"/>
</dbReference>
<dbReference type="GO" id="GO:0032259">
    <property type="term" value="P:methylation"/>
    <property type="evidence" value="ECO:0007669"/>
    <property type="project" value="UniProtKB-KW"/>
</dbReference>
<gene>
    <name evidence="5" type="ORF">METZ01_LOCUS142819</name>
</gene>
<dbReference type="PANTHER" id="PTHR10629:SF52">
    <property type="entry name" value="DNA (CYTOSINE-5)-METHYLTRANSFERASE 1"/>
    <property type="match status" value="1"/>
</dbReference>
<sequence>RHDPGIKDQVGDIPLIRDRYCHDEEPNCAGCPLVHHCLHHRSQQKGAGGPSTADLFCGAGGLTLGFEQAGFSSRVAIDLDGWAMRTHAYNRPDHSGASVCADLRTWLDEHPGAEKVDVLMGGPPCQSFSTANRQRQEEDGRGELYKLFIEAIPRFSPKVLLIENVRGFEKVQPALCKGIEKHGYLVRGKKLNARGFGIPQNRARLFTIGISESWFGDGAGATMDRIEDRIDEAVGDNERGLIEALGGLPEVEASRKRNNTAYESNETGWTISRATDRGWNEYLDSINGGNPRPLLVFNHKGRYNNDRDIEIFSRLEPGENSAAESIADIMPYASRSHIFKDKYYRLLPDKVCKTITAHMGFDCNMYIHPTQARGLTVREAARVQGFPDNYVILGTLHSMYKQVGNAVPPPLAKMLAEAILPEVTG</sequence>
<dbReference type="NCBIfam" id="TIGR00675">
    <property type="entry name" value="dcm"/>
    <property type="match status" value="1"/>
</dbReference>
<dbReference type="Gene3D" id="3.90.120.10">
    <property type="entry name" value="DNA Methylase, subunit A, domain 2"/>
    <property type="match status" value="1"/>
</dbReference>
<evidence type="ECO:0000313" key="5">
    <source>
        <dbReference type="EMBL" id="SVA89965.1"/>
    </source>
</evidence>
<evidence type="ECO:0000256" key="1">
    <source>
        <dbReference type="ARBA" id="ARBA00011975"/>
    </source>
</evidence>
<dbReference type="GO" id="GO:0003886">
    <property type="term" value="F:DNA (cytosine-5-)-methyltransferase activity"/>
    <property type="evidence" value="ECO:0007669"/>
    <property type="project" value="UniProtKB-EC"/>
</dbReference>
<keyword evidence="4" id="KW-0949">S-adenosyl-L-methionine</keyword>
<keyword evidence="2" id="KW-0489">Methyltransferase</keyword>
<dbReference type="InterPro" id="IPR001525">
    <property type="entry name" value="C5_MeTfrase"/>
</dbReference>
<dbReference type="PROSITE" id="PS00094">
    <property type="entry name" value="C5_MTASE_1"/>
    <property type="match status" value="1"/>
</dbReference>
<dbReference type="GO" id="GO:0003677">
    <property type="term" value="F:DNA binding"/>
    <property type="evidence" value="ECO:0007669"/>
    <property type="project" value="TreeGrafter"/>
</dbReference>
<evidence type="ECO:0000256" key="4">
    <source>
        <dbReference type="ARBA" id="ARBA00022691"/>
    </source>
</evidence>
<reference evidence="5" key="1">
    <citation type="submission" date="2018-05" db="EMBL/GenBank/DDBJ databases">
        <authorList>
            <person name="Lanie J.A."/>
            <person name="Ng W.-L."/>
            <person name="Kazmierczak K.M."/>
            <person name="Andrzejewski T.M."/>
            <person name="Davidsen T.M."/>
            <person name="Wayne K.J."/>
            <person name="Tettelin H."/>
            <person name="Glass J.I."/>
            <person name="Rusch D."/>
            <person name="Podicherti R."/>
            <person name="Tsui H.-C.T."/>
            <person name="Winkler M.E."/>
        </authorList>
    </citation>
    <scope>NUCLEOTIDE SEQUENCE</scope>
</reference>
<dbReference type="Gene3D" id="3.40.50.150">
    <property type="entry name" value="Vaccinia Virus protein VP39"/>
    <property type="match status" value="1"/>
</dbReference>
<feature type="non-terminal residue" evidence="5">
    <location>
        <position position="1"/>
    </location>
</feature>
<evidence type="ECO:0000256" key="3">
    <source>
        <dbReference type="ARBA" id="ARBA00022679"/>
    </source>
</evidence>
<dbReference type="EC" id="2.1.1.37" evidence="1"/>
<dbReference type="PRINTS" id="PR00105">
    <property type="entry name" value="C5METTRFRASE"/>
</dbReference>
<dbReference type="SUPFAM" id="SSF53335">
    <property type="entry name" value="S-adenosyl-L-methionine-dependent methyltransferases"/>
    <property type="match status" value="1"/>
</dbReference>
<protein>
    <recommendedName>
        <fullName evidence="1">DNA (cytosine-5-)-methyltransferase</fullName>
        <ecNumber evidence="1">2.1.1.37</ecNumber>
    </recommendedName>
</protein>
<name>A0A381ZL23_9ZZZZ</name>
<dbReference type="AlphaFoldDB" id="A0A381ZL23"/>
<proteinExistence type="predicted"/>
<dbReference type="GO" id="GO:0044027">
    <property type="term" value="P:negative regulation of gene expression via chromosomal CpG island methylation"/>
    <property type="evidence" value="ECO:0007669"/>
    <property type="project" value="TreeGrafter"/>
</dbReference>
<dbReference type="InterPro" id="IPR018117">
    <property type="entry name" value="C5_DNA_meth_AS"/>
</dbReference>
<dbReference type="GO" id="GO:0005634">
    <property type="term" value="C:nucleus"/>
    <property type="evidence" value="ECO:0007669"/>
    <property type="project" value="TreeGrafter"/>
</dbReference>